<dbReference type="InterPro" id="IPR052591">
    <property type="entry name" value="CML21-like"/>
</dbReference>
<evidence type="ECO:0000313" key="4">
    <source>
        <dbReference type="Proteomes" id="UP000183832"/>
    </source>
</evidence>
<dbReference type="Pfam" id="PF13833">
    <property type="entry name" value="EF-hand_8"/>
    <property type="match status" value="1"/>
</dbReference>
<accession>A0A1J1J0Z7</accession>
<evidence type="ECO:0000259" key="2">
    <source>
        <dbReference type="PROSITE" id="PS50222"/>
    </source>
</evidence>
<evidence type="ECO:0000313" key="3">
    <source>
        <dbReference type="EMBL" id="CRL05618.1"/>
    </source>
</evidence>
<dbReference type="Proteomes" id="UP000183832">
    <property type="component" value="Unassembled WGS sequence"/>
</dbReference>
<dbReference type="AlphaFoldDB" id="A0A1J1J0Z7"/>
<keyword evidence="1" id="KW-0106">Calcium</keyword>
<feature type="domain" description="EF-hand" evidence="2">
    <location>
        <begin position="236"/>
        <end position="262"/>
    </location>
</feature>
<dbReference type="Pfam" id="PF13499">
    <property type="entry name" value="EF-hand_7"/>
    <property type="match status" value="1"/>
</dbReference>
<dbReference type="Gene3D" id="1.10.238.10">
    <property type="entry name" value="EF-hand"/>
    <property type="match status" value="1"/>
</dbReference>
<protein>
    <submittedName>
        <fullName evidence="3">CLUMA_CG018186, isoform B</fullName>
    </submittedName>
</protein>
<dbReference type="InterPro" id="IPR011992">
    <property type="entry name" value="EF-hand-dom_pair"/>
</dbReference>
<dbReference type="PROSITE" id="PS50222">
    <property type="entry name" value="EF_HAND_2"/>
    <property type="match status" value="3"/>
</dbReference>
<keyword evidence="4" id="KW-1185">Reference proteome</keyword>
<feature type="domain" description="EF-hand" evidence="2">
    <location>
        <begin position="105"/>
        <end position="140"/>
    </location>
</feature>
<dbReference type="OrthoDB" id="427950at2759"/>
<dbReference type="PROSITE" id="PS00018">
    <property type="entry name" value="EF_HAND_1"/>
    <property type="match status" value="3"/>
</dbReference>
<name>A0A1J1J0Z7_9DIPT</name>
<feature type="domain" description="EF-hand" evidence="2">
    <location>
        <begin position="201"/>
        <end position="228"/>
    </location>
</feature>
<organism evidence="3 4">
    <name type="scientific">Clunio marinus</name>
    <dbReference type="NCBI Taxonomy" id="568069"/>
    <lineage>
        <taxon>Eukaryota</taxon>
        <taxon>Metazoa</taxon>
        <taxon>Ecdysozoa</taxon>
        <taxon>Arthropoda</taxon>
        <taxon>Hexapoda</taxon>
        <taxon>Insecta</taxon>
        <taxon>Pterygota</taxon>
        <taxon>Neoptera</taxon>
        <taxon>Endopterygota</taxon>
        <taxon>Diptera</taxon>
        <taxon>Nematocera</taxon>
        <taxon>Chironomoidea</taxon>
        <taxon>Chironomidae</taxon>
        <taxon>Clunio</taxon>
    </lineage>
</organism>
<reference evidence="3 4" key="1">
    <citation type="submission" date="2015-04" db="EMBL/GenBank/DDBJ databases">
        <authorList>
            <person name="Syromyatnikov M.Y."/>
            <person name="Popov V.N."/>
        </authorList>
    </citation>
    <scope>NUCLEOTIDE SEQUENCE [LARGE SCALE GENOMIC DNA]</scope>
</reference>
<dbReference type="InterPro" id="IPR002048">
    <property type="entry name" value="EF_hand_dom"/>
</dbReference>
<proteinExistence type="predicted"/>
<gene>
    <name evidence="3" type="ORF">CLUMA_CG018186</name>
</gene>
<sequence length="280" mass="32292">MAICILRSLARSSLATTERIALFAPTTTTLQSKWKANLISTSSDLRCSNKGNQLKSSNIFDQARAFSERSNVKKKNSRKYVSDSDSDSDAEVFDRKKKAAYSSEFWRQKMRTMHGIFDVNNDGVISFEDFIVLAENFGKLGHLSTDEMNEFREVMRSTWESNWGEITPYNLVTVEQYLNDMHHVMTDKDLRKKVHRFLPYLFQAVDKDSSGEISIEEFKLFFQCLGLTDRDAEISFNAIDKNHDGMLSIKEFVKLGRDFFLTEDPKRVSKNFWGPLVSTH</sequence>
<dbReference type="PANTHER" id="PTHR23064">
    <property type="entry name" value="TROPONIN"/>
    <property type="match status" value="1"/>
</dbReference>
<dbReference type="GO" id="GO:0005509">
    <property type="term" value="F:calcium ion binding"/>
    <property type="evidence" value="ECO:0007669"/>
    <property type="project" value="InterPro"/>
</dbReference>
<dbReference type="InterPro" id="IPR018247">
    <property type="entry name" value="EF_Hand_1_Ca_BS"/>
</dbReference>
<dbReference type="SUPFAM" id="SSF47473">
    <property type="entry name" value="EF-hand"/>
    <property type="match status" value="1"/>
</dbReference>
<dbReference type="SMART" id="SM00054">
    <property type="entry name" value="EFh"/>
    <property type="match status" value="3"/>
</dbReference>
<evidence type="ECO:0000256" key="1">
    <source>
        <dbReference type="ARBA" id="ARBA00022837"/>
    </source>
</evidence>
<dbReference type="EMBL" id="CVRI01000064">
    <property type="protein sequence ID" value="CRL05618.1"/>
    <property type="molecule type" value="Genomic_DNA"/>
</dbReference>
<dbReference type="CDD" id="cd00051">
    <property type="entry name" value="EFh"/>
    <property type="match status" value="1"/>
</dbReference>